<dbReference type="AlphaFoldDB" id="A0A7W3NF86"/>
<accession>A0A7W3NF86</accession>
<dbReference type="EMBL" id="JACJHT010000006">
    <property type="protein sequence ID" value="MBA9041857.1"/>
    <property type="molecule type" value="Genomic_DNA"/>
</dbReference>
<reference evidence="1" key="1">
    <citation type="submission" date="2020-08" db="EMBL/GenBank/DDBJ databases">
        <title>Functional genomics of gut bacteria from endangered species of beetles.</title>
        <authorList>
            <person name="Carlos-Shanley C."/>
        </authorList>
    </citation>
    <scope>NUCLEOTIDE SEQUENCE [LARGE SCALE GENOMIC DNA]</scope>
    <source>
        <strain evidence="1">S00060</strain>
    </source>
</reference>
<sequence length="84" mass="9815">MKGMERTELQTIFVYLHPDVLAQGGIYFIGLNERDRELPPASIEHLRLDIPKQNLPWNLEAHLVVEEGRFQWDAVKKDYIEIVA</sequence>
<proteinExistence type="predicted"/>
<evidence type="ECO:0000313" key="1">
    <source>
        <dbReference type="EMBL" id="MBA9041857.1"/>
    </source>
</evidence>
<dbReference type="Proteomes" id="UP000543174">
    <property type="component" value="Unassembled WGS sequence"/>
</dbReference>
<comment type="caution">
    <text evidence="1">The sequence shown here is derived from an EMBL/GenBank/DDBJ whole genome shotgun (WGS) entry which is preliminary data.</text>
</comment>
<name>A0A7W3NF86_PRIAR</name>
<dbReference type="RefSeq" id="WP_257141274.1">
    <property type="nucleotide sequence ID" value="NZ_JACJHT010000006.1"/>
</dbReference>
<gene>
    <name evidence="1" type="ORF">HNP21_004987</name>
</gene>
<organism evidence="1 2">
    <name type="scientific">Priestia aryabhattai</name>
    <name type="common">Bacillus aryabhattai</name>
    <dbReference type="NCBI Taxonomy" id="412384"/>
    <lineage>
        <taxon>Bacteria</taxon>
        <taxon>Bacillati</taxon>
        <taxon>Bacillota</taxon>
        <taxon>Bacilli</taxon>
        <taxon>Bacillales</taxon>
        <taxon>Bacillaceae</taxon>
        <taxon>Priestia</taxon>
    </lineage>
</organism>
<evidence type="ECO:0000313" key="2">
    <source>
        <dbReference type="Proteomes" id="UP000543174"/>
    </source>
</evidence>
<protein>
    <submittedName>
        <fullName evidence="1">Uncharacterized protein</fullName>
    </submittedName>
</protein>
<keyword evidence="2" id="KW-1185">Reference proteome</keyword>